<sequence length="115" mass="12054">MSGDSYFGDVVRIEGGSNNIGMVKNQYGTAQVPELAAQLAQLRGLVAVLRSDAAVAPEVAEDLDAHLAEATGDGQPDRRSRALRSIRAIAQTVGVLGAPVVELVNKILDLVNPHP</sequence>
<evidence type="ECO:0000313" key="1">
    <source>
        <dbReference type="EMBL" id="MBF9071422.1"/>
    </source>
</evidence>
<dbReference type="RefSeq" id="WP_196196563.1">
    <property type="nucleotide sequence ID" value="NZ_JADPRT010000011.1"/>
</dbReference>
<comment type="caution">
    <text evidence="1">The sequence shown here is derived from an EMBL/GenBank/DDBJ whole genome shotgun (WGS) entry which is preliminary data.</text>
</comment>
<protein>
    <submittedName>
        <fullName evidence="1">Uncharacterized protein</fullName>
    </submittedName>
</protein>
<keyword evidence="2" id="KW-1185">Reference proteome</keyword>
<dbReference type="AlphaFoldDB" id="A0A931B8G2"/>
<evidence type="ECO:0000313" key="2">
    <source>
        <dbReference type="Proteomes" id="UP000657385"/>
    </source>
</evidence>
<dbReference type="Proteomes" id="UP000657385">
    <property type="component" value="Unassembled WGS sequence"/>
</dbReference>
<name>A0A931B8G2_9ACTN</name>
<accession>A0A931B8G2</accession>
<reference evidence="1" key="1">
    <citation type="submission" date="2020-11" db="EMBL/GenBank/DDBJ databases">
        <title>Isolation and identification of active actinomycetes.</title>
        <authorList>
            <person name="Yu B."/>
        </authorList>
    </citation>
    <scope>NUCLEOTIDE SEQUENCE</scope>
    <source>
        <strain evidence="1">NEAU-YB345</strain>
    </source>
</reference>
<organism evidence="1 2">
    <name type="scientific">Streptacidiphilus fuscans</name>
    <dbReference type="NCBI Taxonomy" id="2789292"/>
    <lineage>
        <taxon>Bacteria</taxon>
        <taxon>Bacillati</taxon>
        <taxon>Actinomycetota</taxon>
        <taxon>Actinomycetes</taxon>
        <taxon>Kitasatosporales</taxon>
        <taxon>Streptomycetaceae</taxon>
        <taxon>Streptacidiphilus</taxon>
    </lineage>
</organism>
<gene>
    <name evidence="1" type="ORF">I2501_25705</name>
</gene>
<dbReference type="EMBL" id="JADPRT010000011">
    <property type="protein sequence ID" value="MBF9071422.1"/>
    <property type="molecule type" value="Genomic_DNA"/>
</dbReference>
<proteinExistence type="predicted"/>